<evidence type="ECO:0000313" key="2">
    <source>
        <dbReference type="Proteomes" id="UP001592530"/>
    </source>
</evidence>
<comment type="caution">
    <text evidence="1">The sequence shown here is derived from an EMBL/GenBank/DDBJ whole genome shotgun (WGS) entry which is preliminary data.</text>
</comment>
<accession>A0ABV6WUL7</accession>
<evidence type="ECO:0000313" key="1">
    <source>
        <dbReference type="EMBL" id="MFC1429661.1"/>
    </source>
</evidence>
<dbReference type="Proteomes" id="UP001592530">
    <property type="component" value="Unassembled WGS sequence"/>
</dbReference>
<reference evidence="1 2" key="1">
    <citation type="submission" date="2024-09" db="EMBL/GenBank/DDBJ databases">
        <authorList>
            <person name="Lee S.D."/>
        </authorList>
    </citation>
    <scope>NUCLEOTIDE SEQUENCE [LARGE SCALE GENOMIC DNA]</scope>
    <source>
        <strain evidence="1 2">N1-3</strain>
    </source>
</reference>
<protein>
    <submittedName>
        <fullName evidence="1">Uncharacterized protein</fullName>
    </submittedName>
</protein>
<dbReference type="RefSeq" id="WP_380548404.1">
    <property type="nucleotide sequence ID" value="NZ_JBHEZY010000001.1"/>
</dbReference>
<gene>
    <name evidence="1" type="ORF">ACEZDB_03205</name>
</gene>
<name>A0ABV6WUL7_9ACTN</name>
<organism evidence="1 2">
    <name type="scientific">Streptacidiphilus alkalitolerans</name>
    <dbReference type="NCBI Taxonomy" id="3342712"/>
    <lineage>
        <taxon>Bacteria</taxon>
        <taxon>Bacillati</taxon>
        <taxon>Actinomycetota</taxon>
        <taxon>Actinomycetes</taxon>
        <taxon>Kitasatosporales</taxon>
        <taxon>Streptomycetaceae</taxon>
        <taxon>Streptacidiphilus</taxon>
    </lineage>
</organism>
<sequence>MATISATTNDGQALPGIPTPLARRRLLPAKHQVRARLGSPGTNPVTACGGALVRQGTVRFQCVPQLTGGAE</sequence>
<dbReference type="EMBL" id="JBHEZY010000001">
    <property type="protein sequence ID" value="MFC1429661.1"/>
    <property type="molecule type" value="Genomic_DNA"/>
</dbReference>
<proteinExistence type="predicted"/>